<dbReference type="RefSeq" id="WP_209997568.1">
    <property type="nucleotide sequence ID" value="NZ_BAAAJY010000002.1"/>
</dbReference>
<sequence>MMNISVVIWADDGELIERLERQRGILTVARTSTDMVEVIALSETGLADAVILAGVPDLIETRDIDAITERGVPVVVLCDDPAQSNRLNRAGAHVAVGAIDAVELGVLIQRACGERQRGTRSDGAKASAEPAGNPSGRRGRVVVFWGPSGSPGRSLVALNYAVECALDAREVILLDADTYGATQAVQLGLLDEAAGLAQICRTVDQDRFDAHTLERICAPVVIAGAKMRVATGLPRANRWPELRPTALRRAVLALQERCDVIVIDVAGPLELDEELSFDTAAPQRNGVAAAMLRIADEIYAVGQANSIGVPRLIRALDEMQASVGELAVKVVFNKVSAASVGSAPHRALAETWARFGPAQPVVAYLPHDPDAVESALLAGSALAEIAPHSALRIGIAGLAGRKIKGRQRILPRRAASR</sequence>
<name>A0ABS4XDW7_9MICC</name>
<reference evidence="1 2" key="1">
    <citation type="submission" date="2021-03" db="EMBL/GenBank/DDBJ databases">
        <title>Sequencing the genomes of 1000 actinobacteria strains.</title>
        <authorList>
            <person name="Klenk H.-P."/>
        </authorList>
    </citation>
    <scope>NUCLEOTIDE SEQUENCE [LARGE SCALE GENOMIC DNA]</scope>
    <source>
        <strain evidence="1 2">DSM 15797</strain>
    </source>
</reference>
<comment type="caution">
    <text evidence="1">The sequence shown here is derived from an EMBL/GenBank/DDBJ whole genome shotgun (WGS) entry which is preliminary data.</text>
</comment>
<dbReference type="Proteomes" id="UP001296993">
    <property type="component" value="Unassembled WGS sequence"/>
</dbReference>
<keyword evidence="2" id="KW-1185">Reference proteome</keyword>
<accession>A0ABS4XDW7</accession>
<dbReference type="SUPFAM" id="SSF52540">
    <property type="entry name" value="P-loop containing nucleoside triphosphate hydrolases"/>
    <property type="match status" value="1"/>
</dbReference>
<evidence type="ECO:0000313" key="2">
    <source>
        <dbReference type="Proteomes" id="UP001296993"/>
    </source>
</evidence>
<dbReference type="InterPro" id="IPR027417">
    <property type="entry name" value="P-loop_NTPase"/>
</dbReference>
<evidence type="ECO:0000313" key="1">
    <source>
        <dbReference type="EMBL" id="MBP2386668.1"/>
    </source>
</evidence>
<protein>
    <submittedName>
        <fullName evidence="1">MinD-like ATPase involved in chromosome partitioning or flagellar assembly</fullName>
    </submittedName>
</protein>
<organism evidence="1 2">
    <name type="scientific">Paeniglutamicibacter kerguelensis</name>
    <dbReference type="NCBI Taxonomy" id="254788"/>
    <lineage>
        <taxon>Bacteria</taxon>
        <taxon>Bacillati</taxon>
        <taxon>Actinomycetota</taxon>
        <taxon>Actinomycetes</taxon>
        <taxon>Micrococcales</taxon>
        <taxon>Micrococcaceae</taxon>
        <taxon>Paeniglutamicibacter</taxon>
    </lineage>
</organism>
<gene>
    <name evidence="1" type="ORF">JOF47_002179</name>
</gene>
<proteinExistence type="predicted"/>
<dbReference type="Gene3D" id="3.40.50.300">
    <property type="entry name" value="P-loop containing nucleotide triphosphate hydrolases"/>
    <property type="match status" value="1"/>
</dbReference>
<dbReference type="EMBL" id="JAGIOF010000001">
    <property type="protein sequence ID" value="MBP2386668.1"/>
    <property type="molecule type" value="Genomic_DNA"/>
</dbReference>